<feature type="domain" description="GH16" evidence="11">
    <location>
        <begin position="15"/>
        <end position="290"/>
    </location>
</feature>
<dbReference type="InterPro" id="IPR013320">
    <property type="entry name" value="ConA-like_dom_sf"/>
</dbReference>
<keyword evidence="8" id="KW-0325">Glycoprotein</keyword>
<evidence type="ECO:0000256" key="4">
    <source>
        <dbReference type="ARBA" id="ARBA00022692"/>
    </source>
</evidence>
<dbReference type="Pfam" id="PF00722">
    <property type="entry name" value="Glyco_hydro_16"/>
    <property type="match status" value="1"/>
</dbReference>
<keyword evidence="5" id="KW-0735">Signal-anchor</keyword>
<gene>
    <name evidence="12" type="ORF">IPN02_16615</name>
</gene>
<name>A0A936NG88_9ACTN</name>
<dbReference type="PANTHER" id="PTHR10963:SF55">
    <property type="entry name" value="GLYCOSIDE HYDROLASE FAMILY 16 PROTEIN"/>
    <property type="match status" value="1"/>
</dbReference>
<organism evidence="12 13">
    <name type="scientific">Candidatus Neomicrothrix subdominans</name>
    <dbReference type="NCBI Taxonomy" id="2954438"/>
    <lineage>
        <taxon>Bacteria</taxon>
        <taxon>Bacillati</taxon>
        <taxon>Actinomycetota</taxon>
        <taxon>Acidimicrobiia</taxon>
        <taxon>Acidimicrobiales</taxon>
        <taxon>Microthrixaceae</taxon>
        <taxon>Candidatus Neomicrothrix</taxon>
    </lineage>
</organism>
<evidence type="ECO:0000256" key="10">
    <source>
        <dbReference type="SAM" id="MobiDB-lite"/>
    </source>
</evidence>
<evidence type="ECO:0000256" key="8">
    <source>
        <dbReference type="ARBA" id="ARBA00023180"/>
    </source>
</evidence>
<evidence type="ECO:0000256" key="1">
    <source>
        <dbReference type="ARBA" id="ARBA00004606"/>
    </source>
</evidence>
<evidence type="ECO:0000313" key="12">
    <source>
        <dbReference type="EMBL" id="MBK9298416.1"/>
    </source>
</evidence>
<comment type="similarity">
    <text evidence="2">Belongs to the glycosyl hydrolase 16 family.</text>
</comment>
<accession>A0A936NG88</accession>
<evidence type="ECO:0000256" key="7">
    <source>
        <dbReference type="ARBA" id="ARBA00023136"/>
    </source>
</evidence>
<keyword evidence="6" id="KW-1133">Transmembrane helix</keyword>
<keyword evidence="9" id="KW-0961">Cell wall biogenesis/degradation</keyword>
<evidence type="ECO:0000256" key="5">
    <source>
        <dbReference type="ARBA" id="ARBA00022968"/>
    </source>
</evidence>
<evidence type="ECO:0000256" key="9">
    <source>
        <dbReference type="ARBA" id="ARBA00023316"/>
    </source>
</evidence>
<dbReference type="PANTHER" id="PTHR10963">
    <property type="entry name" value="GLYCOSYL HYDROLASE-RELATED"/>
    <property type="match status" value="1"/>
</dbReference>
<comment type="caution">
    <text evidence="12">The sequence shown here is derived from an EMBL/GenBank/DDBJ whole genome shotgun (WGS) entry which is preliminary data.</text>
</comment>
<dbReference type="Pfam" id="PF03935">
    <property type="entry name" value="SKN1_KRE6_Sbg1"/>
    <property type="match status" value="1"/>
</dbReference>
<evidence type="ECO:0000259" key="11">
    <source>
        <dbReference type="PROSITE" id="PS51762"/>
    </source>
</evidence>
<keyword evidence="12" id="KW-0378">Hydrolase</keyword>
<dbReference type="GO" id="GO:0005975">
    <property type="term" value="P:carbohydrate metabolic process"/>
    <property type="evidence" value="ECO:0007669"/>
    <property type="project" value="InterPro"/>
</dbReference>
<comment type="similarity">
    <text evidence="3">Belongs to the SKN1/KRE6 family.</text>
</comment>
<reference evidence="12 13" key="1">
    <citation type="submission" date="2020-10" db="EMBL/GenBank/DDBJ databases">
        <title>Connecting structure to function with the recovery of over 1000 high-quality activated sludge metagenome-assembled genomes encoding full-length rRNA genes using long-read sequencing.</title>
        <authorList>
            <person name="Singleton C.M."/>
            <person name="Petriglieri F."/>
            <person name="Kristensen J.M."/>
            <person name="Kirkegaard R.H."/>
            <person name="Michaelsen T.Y."/>
            <person name="Andersen M.H."/>
            <person name="Karst S.M."/>
            <person name="Dueholm M.S."/>
            <person name="Nielsen P.H."/>
            <person name="Albertsen M."/>
        </authorList>
    </citation>
    <scope>NUCLEOTIDE SEQUENCE [LARGE SCALE GENOMIC DNA]</scope>
    <source>
        <strain evidence="12">Lyne_18-Q3-R50-59_MAXAC.006</strain>
    </source>
</reference>
<dbReference type="Proteomes" id="UP000727993">
    <property type="component" value="Unassembled WGS sequence"/>
</dbReference>
<dbReference type="GO" id="GO:0004553">
    <property type="term" value="F:hydrolase activity, hydrolyzing O-glycosyl compounds"/>
    <property type="evidence" value="ECO:0007669"/>
    <property type="project" value="InterPro"/>
</dbReference>
<evidence type="ECO:0000256" key="2">
    <source>
        <dbReference type="ARBA" id="ARBA00006865"/>
    </source>
</evidence>
<evidence type="ECO:0000313" key="13">
    <source>
        <dbReference type="Proteomes" id="UP000727993"/>
    </source>
</evidence>
<keyword evidence="7" id="KW-0472">Membrane</keyword>
<dbReference type="SUPFAM" id="SSF49899">
    <property type="entry name" value="Concanavalin A-like lectins/glucanases"/>
    <property type="match status" value="1"/>
</dbReference>
<evidence type="ECO:0000256" key="6">
    <source>
        <dbReference type="ARBA" id="ARBA00022989"/>
    </source>
</evidence>
<keyword evidence="4" id="KW-0812">Transmembrane</keyword>
<comment type="subcellular location">
    <subcellularLocation>
        <location evidence="1">Membrane</location>
        <topology evidence="1">Single-pass type II membrane protein</topology>
    </subcellularLocation>
</comment>
<dbReference type="PROSITE" id="PS51762">
    <property type="entry name" value="GH16_2"/>
    <property type="match status" value="1"/>
</dbReference>
<evidence type="ECO:0000256" key="3">
    <source>
        <dbReference type="ARBA" id="ARBA00010962"/>
    </source>
</evidence>
<protein>
    <submittedName>
        <fullName evidence="12">Glycoside hydrolase family 16 protein</fullName>
    </submittedName>
</protein>
<dbReference type="CDD" id="cd08023">
    <property type="entry name" value="GH16_laminarinase_like"/>
    <property type="match status" value="1"/>
</dbReference>
<dbReference type="AlphaFoldDB" id="A0A936NG88"/>
<feature type="region of interest" description="Disordered" evidence="10">
    <location>
        <begin position="1"/>
        <end position="29"/>
    </location>
</feature>
<proteinExistence type="inferred from homology"/>
<sequence>MIAGASVLAACEPSPPPPTNPPPQSWKLTFSDEFQGSSLDTSKWTPEHSTYGDGGGSIHCNTPDNVSVADGALVIEGRKEQVRCPNNGGIDRDYSTGLVRTKGKFSQAYGRFEVRAKMPKGKGLWTGLWMLSENYPYGDNGQSGEIDIVETFGDRADEATTTAHWSHNRCGWGCSKMGKSTKLTGGDISAWHTYAVEWEPRSIAWFIDGKQVHKLGEGGSYKWGDQGPKADAWPADGGTQPRFPQPFTADNPMNLLINLQIGGTWPGYPDGSTRFPAKMSVDYVRVYQRS</sequence>
<dbReference type="InterPro" id="IPR050546">
    <property type="entry name" value="Glycosyl_Hydrlase_16"/>
</dbReference>
<dbReference type="InterPro" id="IPR000757">
    <property type="entry name" value="Beta-glucanase-like"/>
</dbReference>
<dbReference type="EMBL" id="JADJZA010000009">
    <property type="protein sequence ID" value="MBK9298416.1"/>
    <property type="molecule type" value="Genomic_DNA"/>
</dbReference>
<feature type="compositionally biased region" description="Pro residues" evidence="10">
    <location>
        <begin position="13"/>
        <end position="24"/>
    </location>
</feature>
<dbReference type="Gene3D" id="2.60.120.200">
    <property type="match status" value="1"/>
</dbReference>
<dbReference type="InterPro" id="IPR005629">
    <property type="entry name" value="Skn1/Kre6/Sbg1"/>
</dbReference>